<evidence type="ECO:0000256" key="1">
    <source>
        <dbReference type="ARBA" id="ARBA00004141"/>
    </source>
</evidence>
<keyword evidence="3 5" id="KW-1133">Transmembrane helix</keyword>
<organism evidence="6 7">
    <name type="scientific">Clostridium perfringens</name>
    <dbReference type="NCBI Taxonomy" id="1502"/>
    <lineage>
        <taxon>Bacteria</taxon>
        <taxon>Bacillati</taxon>
        <taxon>Bacillota</taxon>
        <taxon>Clostridia</taxon>
        <taxon>Eubacteriales</taxon>
        <taxon>Clostridiaceae</taxon>
        <taxon>Clostridium</taxon>
    </lineage>
</organism>
<evidence type="ECO:0000256" key="4">
    <source>
        <dbReference type="ARBA" id="ARBA00023136"/>
    </source>
</evidence>
<evidence type="ECO:0000256" key="2">
    <source>
        <dbReference type="ARBA" id="ARBA00022692"/>
    </source>
</evidence>
<dbReference type="Proteomes" id="UP001289066">
    <property type="component" value="Unassembled WGS sequence"/>
</dbReference>
<dbReference type="AlphaFoldDB" id="A0AAW9J8Y5"/>
<comment type="subcellular location">
    <subcellularLocation>
        <location evidence="1">Membrane</location>
        <topology evidence="1">Multi-pass membrane protein</topology>
    </subcellularLocation>
</comment>
<sequence>GKAINIIFMIIQLAGWGGSYPVQVDPLIFRILQPFFPFTYAVGGFRESIAGPLATSVTLDIVVLLIFSALYILLGFIFKPRLNSVVSKFEKKFHESGIGE</sequence>
<evidence type="ECO:0000256" key="3">
    <source>
        <dbReference type="ARBA" id="ARBA00022989"/>
    </source>
</evidence>
<gene>
    <name evidence="6" type="ORF">GNF81_21215</name>
</gene>
<proteinExistence type="predicted"/>
<feature type="transmembrane region" description="Helical" evidence="5">
    <location>
        <begin position="61"/>
        <end position="78"/>
    </location>
</feature>
<protein>
    <submittedName>
        <fullName evidence="6">YhgE/Pip domain-containing protein</fullName>
    </submittedName>
</protein>
<evidence type="ECO:0000313" key="6">
    <source>
        <dbReference type="EMBL" id="MDZ5035208.1"/>
    </source>
</evidence>
<dbReference type="PANTHER" id="PTHR43077">
    <property type="entry name" value="TRANSPORT PERMEASE YVFS-RELATED"/>
    <property type="match status" value="1"/>
</dbReference>
<feature type="non-terminal residue" evidence="6">
    <location>
        <position position="1"/>
    </location>
</feature>
<evidence type="ECO:0000256" key="5">
    <source>
        <dbReference type="SAM" id="Phobius"/>
    </source>
</evidence>
<dbReference type="GO" id="GO:0016020">
    <property type="term" value="C:membrane"/>
    <property type="evidence" value="ECO:0007669"/>
    <property type="project" value="UniProtKB-SubCell"/>
</dbReference>
<dbReference type="InterPro" id="IPR051328">
    <property type="entry name" value="T7SS_ABC-Transporter"/>
</dbReference>
<comment type="caution">
    <text evidence="6">The sequence shown here is derived from an EMBL/GenBank/DDBJ whole genome shotgun (WGS) entry which is preliminary data.</text>
</comment>
<name>A0AAW9J8Y5_CLOPF</name>
<keyword evidence="4 5" id="KW-0472">Membrane</keyword>
<reference evidence="6" key="1">
    <citation type="submission" date="2019-11" db="EMBL/GenBank/DDBJ databases">
        <title>Characterization of Clostridium perfringens isolates from swine manure treated agricultural soils.</title>
        <authorList>
            <person name="Wushke S.T."/>
        </authorList>
    </citation>
    <scope>NUCLEOTIDE SEQUENCE</scope>
    <source>
        <strain evidence="6">X15</strain>
    </source>
</reference>
<keyword evidence="2 5" id="KW-0812">Transmembrane</keyword>
<accession>A0AAW9J8Y5</accession>
<dbReference type="EMBL" id="WNVG01001379">
    <property type="protein sequence ID" value="MDZ5035208.1"/>
    <property type="molecule type" value="Genomic_DNA"/>
</dbReference>
<evidence type="ECO:0000313" key="7">
    <source>
        <dbReference type="Proteomes" id="UP001289066"/>
    </source>
</evidence>
<dbReference type="PANTHER" id="PTHR43077:SF10">
    <property type="entry name" value="TRANSPORT PERMEASE PROTEIN"/>
    <property type="match status" value="1"/>
</dbReference>